<feature type="region of interest" description="Disordered" evidence="6">
    <location>
        <begin position="36"/>
        <end position="64"/>
    </location>
</feature>
<evidence type="ECO:0000256" key="5">
    <source>
        <dbReference type="ARBA" id="ARBA00022842"/>
    </source>
</evidence>
<evidence type="ECO:0000256" key="4">
    <source>
        <dbReference type="ARBA" id="ARBA00022723"/>
    </source>
</evidence>
<evidence type="ECO:0000313" key="9">
    <source>
        <dbReference type="EMBL" id="GFR74790.1"/>
    </source>
</evidence>
<dbReference type="InterPro" id="IPR002058">
    <property type="entry name" value="PAP_assoc"/>
</dbReference>
<feature type="domain" description="PAP-associated" evidence="7">
    <location>
        <begin position="447"/>
        <end position="478"/>
    </location>
</feature>
<dbReference type="InterPro" id="IPR054708">
    <property type="entry name" value="MTPAP-like_central"/>
</dbReference>
<dbReference type="InterPro" id="IPR043519">
    <property type="entry name" value="NT_sf"/>
</dbReference>
<feature type="compositionally biased region" description="Basic residues" evidence="6">
    <location>
        <begin position="1"/>
        <end position="20"/>
    </location>
</feature>
<dbReference type="Proteomes" id="UP000762676">
    <property type="component" value="Unassembled WGS sequence"/>
</dbReference>
<dbReference type="Pfam" id="PF03828">
    <property type="entry name" value="PAP_assoc"/>
    <property type="match status" value="1"/>
</dbReference>
<feature type="compositionally biased region" description="Polar residues" evidence="6">
    <location>
        <begin position="36"/>
        <end position="50"/>
    </location>
</feature>
<dbReference type="GO" id="GO:0046872">
    <property type="term" value="F:metal ion binding"/>
    <property type="evidence" value="ECO:0007669"/>
    <property type="project" value="UniProtKB-KW"/>
</dbReference>
<dbReference type="AlphaFoldDB" id="A0AAV4FPP3"/>
<gene>
    <name evidence="9" type="ORF">ElyMa_002171500</name>
</gene>
<dbReference type="EMBL" id="BMAT01004508">
    <property type="protein sequence ID" value="GFR74790.1"/>
    <property type="molecule type" value="Genomic_DNA"/>
</dbReference>
<reference evidence="9 10" key="1">
    <citation type="journal article" date="2021" name="Elife">
        <title>Chloroplast acquisition without the gene transfer in kleptoplastic sea slugs, Plakobranchus ocellatus.</title>
        <authorList>
            <person name="Maeda T."/>
            <person name="Takahashi S."/>
            <person name="Yoshida T."/>
            <person name="Shimamura S."/>
            <person name="Takaki Y."/>
            <person name="Nagai Y."/>
            <person name="Toyoda A."/>
            <person name="Suzuki Y."/>
            <person name="Arimoto A."/>
            <person name="Ishii H."/>
            <person name="Satoh N."/>
            <person name="Nishiyama T."/>
            <person name="Hasebe M."/>
            <person name="Maruyama T."/>
            <person name="Minagawa J."/>
            <person name="Obokata J."/>
            <person name="Shigenobu S."/>
        </authorList>
    </citation>
    <scope>NUCLEOTIDE SEQUENCE [LARGE SCALE GENOMIC DNA]</scope>
</reference>
<dbReference type="GO" id="GO:0031123">
    <property type="term" value="P:RNA 3'-end processing"/>
    <property type="evidence" value="ECO:0007669"/>
    <property type="project" value="TreeGrafter"/>
</dbReference>
<keyword evidence="10" id="KW-1185">Reference proteome</keyword>
<evidence type="ECO:0000256" key="1">
    <source>
        <dbReference type="ARBA" id="ARBA00001936"/>
    </source>
</evidence>
<evidence type="ECO:0000259" key="8">
    <source>
        <dbReference type="Pfam" id="PF22600"/>
    </source>
</evidence>
<evidence type="ECO:0000256" key="3">
    <source>
        <dbReference type="ARBA" id="ARBA00022679"/>
    </source>
</evidence>
<accession>A0AAV4FPP3</accession>
<evidence type="ECO:0000259" key="7">
    <source>
        <dbReference type="Pfam" id="PF03828"/>
    </source>
</evidence>
<name>A0AAV4FPP3_9GAST</name>
<feature type="domain" description="Poly(A) RNA polymerase mitochondrial-like central palm" evidence="8">
    <location>
        <begin position="191"/>
        <end position="353"/>
    </location>
</feature>
<keyword evidence="3" id="KW-0808">Transferase</keyword>
<comment type="caution">
    <text evidence="9">The sequence shown here is derived from an EMBL/GenBank/DDBJ whole genome shotgun (WGS) entry which is preliminary data.</text>
</comment>
<dbReference type="Gene3D" id="3.30.460.10">
    <property type="entry name" value="Beta Polymerase, domain 2"/>
    <property type="match status" value="1"/>
</dbReference>
<feature type="compositionally biased region" description="Basic and acidic residues" evidence="6">
    <location>
        <begin position="641"/>
        <end position="658"/>
    </location>
</feature>
<feature type="compositionally biased region" description="Basic and acidic residues" evidence="6">
    <location>
        <begin position="596"/>
        <end position="609"/>
    </location>
</feature>
<evidence type="ECO:0000256" key="2">
    <source>
        <dbReference type="ARBA" id="ARBA00001946"/>
    </source>
</evidence>
<dbReference type="CDD" id="cd05402">
    <property type="entry name" value="NT_PAP_TUTase"/>
    <property type="match status" value="1"/>
</dbReference>
<dbReference type="SUPFAM" id="SSF81301">
    <property type="entry name" value="Nucleotidyltransferase"/>
    <property type="match status" value="1"/>
</dbReference>
<dbReference type="PANTHER" id="PTHR12271:SF133">
    <property type="entry name" value="POLY(A) RNA POLYMERASE, MITOCHONDRIAL"/>
    <property type="match status" value="1"/>
</dbReference>
<organism evidence="9 10">
    <name type="scientific">Elysia marginata</name>
    <dbReference type="NCBI Taxonomy" id="1093978"/>
    <lineage>
        <taxon>Eukaryota</taxon>
        <taxon>Metazoa</taxon>
        <taxon>Spiralia</taxon>
        <taxon>Lophotrochozoa</taxon>
        <taxon>Mollusca</taxon>
        <taxon>Gastropoda</taxon>
        <taxon>Heterobranchia</taxon>
        <taxon>Euthyneura</taxon>
        <taxon>Panpulmonata</taxon>
        <taxon>Sacoglossa</taxon>
        <taxon>Placobranchoidea</taxon>
        <taxon>Plakobranchidae</taxon>
        <taxon>Elysia</taxon>
    </lineage>
</organism>
<sequence length="658" mass="74409">MVRPFHHYNQRLLSRKKNRNHKEDNSFDEFLSKSFVKSQSQPKSLKNISARSKPPPELTLEDSSSRPLPFIQVIRERYRQACRSVLIRTQNPESTVRALASFGPLKFAECVSQDKQYLIAEFSSESCVKKLQESSLFFFETKKFPLVSRCLFDESKGQDQLNRQKRGHKFLLSEENWHSSEPESYPKFASLDEELHHLSEAKGLNDLDIRARFLACVLVEDLFRPLLPEARIIPYGSCLNGFGWWDSDLDMMLCLQGDPYLPGVIKKPGRGGLPGNFKFLTEVFHTERLLAQKTLTMVASLLELGPRFNNVFKILNAHVPIVRFHCATLNLQCDVSVEAMDSIKMTELLYLYSSLDSRVRPLMSGIKQWAVSHGLTSSGEQQKPTTIGLLCLLVFYLQTRSPQVLPTLRALQNATAPSDMFYIDNVVYGIPSNPSVLPESENKETLESLLHGFFLFYSEFDFKSQAISIIEGSTFLKPANSSPLYVENPLSIGFNICKNVSDKYLEAFVDAMKTATRKMESLSEDDSTLAVGEDGSRMTPLCDGSFQGSKLSFLFNSDMTEGDQNVKIEVLDLFAEDGDVNNDFVKDTDLQEGKAELKKKDNDRDEVGSHSKNMTDSVYFEGDADSGHTERNNSSIPQESDSAHAKNIETERAFNKKR</sequence>
<keyword evidence="5" id="KW-0460">Magnesium</keyword>
<comment type="cofactor">
    <cofactor evidence="2">
        <name>Mg(2+)</name>
        <dbReference type="ChEBI" id="CHEBI:18420"/>
    </cofactor>
</comment>
<feature type="region of interest" description="Disordered" evidence="6">
    <location>
        <begin position="1"/>
        <end position="24"/>
    </location>
</feature>
<keyword evidence="4" id="KW-0479">Metal-binding</keyword>
<evidence type="ECO:0000313" key="10">
    <source>
        <dbReference type="Proteomes" id="UP000762676"/>
    </source>
</evidence>
<evidence type="ECO:0000256" key="6">
    <source>
        <dbReference type="SAM" id="MobiDB-lite"/>
    </source>
</evidence>
<dbReference type="PANTHER" id="PTHR12271">
    <property type="entry name" value="POLY A POLYMERASE CID PAP -RELATED"/>
    <property type="match status" value="1"/>
</dbReference>
<protein>
    <submittedName>
        <fullName evidence="9">Poly(A) RNA polymerase, mitochondrial</fullName>
    </submittedName>
</protein>
<proteinExistence type="predicted"/>
<dbReference type="Pfam" id="PF22600">
    <property type="entry name" value="MTPAP-like_central"/>
    <property type="match status" value="1"/>
</dbReference>
<dbReference type="GO" id="GO:1990817">
    <property type="term" value="F:poly(A) RNA polymerase activity"/>
    <property type="evidence" value="ECO:0007669"/>
    <property type="project" value="TreeGrafter"/>
</dbReference>
<feature type="region of interest" description="Disordered" evidence="6">
    <location>
        <begin position="596"/>
        <end position="658"/>
    </location>
</feature>
<dbReference type="SUPFAM" id="SSF81631">
    <property type="entry name" value="PAP/OAS1 substrate-binding domain"/>
    <property type="match status" value="1"/>
</dbReference>
<dbReference type="Gene3D" id="1.10.1410.10">
    <property type="match status" value="1"/>
</dbReference>
<comment type="cofactor">
    <cofactor evidence="1">
        <name>Mn(2+)</name>
        <dbReference type="ChEBI" id="CHEBI:29035"/>
    </cofactor>
</comment>